<feature type="domain" description="Four-carbon acid sugar kinase nucleotide binding" evidence="8">
    <location>
        <begin position="289"/>
        <end position="462"/>
    </location>
</feature>
<sequence>MTETDDIANRPWLSYYGDDFTGSTDVLETFFQAGVNAHLFLQVPTRHQMQQQNADLLAFGVAGIGRSLTPAAMEEQLSPILKQLYQLQAKIVHYKVCSTFDSARDIGSIGKVAELGRSQFSNRFIPLLAAAPHLGRYTVFGNHFAAAGPAHYRLDRHPTMSQHPVTPMNEADLRLHLSLQTNLRIAVMDVVALSGSHDVVKERLEQIVLREQPDIVIFDALDDQHLLTVGRLIWEEAEQNQDPLFVIGSSGIEKALLAYWQETGMLAVAAKEASQVTQTTVQEDNKPLLVLSGSCSPVTAGQLQYAKQHGFASIKLSIADCLAPSSSDKTIEQIYADAARLLADGKHVILYTAEGPDDPFVVETRERLMALNISIDESSKLMGPVLGGLAVRLIDQFELPRLVIAGGDTSGYIVQHMEIEALQCKANFQTGSPICAVHAEQATINGIELILKGGQVGQPNYFVTAAQTNK</sequence>
<feature type="domain" description="Four-carbon acid sugar kinase N-terminal" evidence="7">
    <location>
        <begin position="14"/>
        <end position="256"/>
    </location>
</feature>
<evidence type="ECO:0000256" key="1">
    <source>
        <dbReference type="ARBA" id="ARBA00005715"/>
    </source>
</evidence>
<dbReference type="InterPro" id="IPR037051">
    <property type="entry name" value="4-carb_acid_sugar_kinase_N_sf"/>
</dbReference>
<keyword evidence="2 9" id="KW-0808">Transferase</keyword>
<evidence type="ECO:0000256" key="3">
    <source>
        <dbReference type="ARBA" id="ARBA00022741"/>
    </source>
</evidence>
<protein>
    <submittedName>
        <fullName evidence="9">Four-carbon acid sugar kinase family protein</fullName>
        <ecNumber evidence="9">2.7.1.-</ecNumber>
    </submittedName>
</protein>
<organism evidence="9 10">
    <name type="scientific">Paenibacillus yanchengensis</name>
    <dbReference type="NCBI Taxonomy" id="2035833"/>
    <lineage>
        <taxon>Bacteria</taxon>
        <taxon>Bacillati</taxon>
        <taxon>Bacillota</taxon>
        <taxon>Bacilli</taxon>
        <taxon>Bacillales</taxon>
        <taxon>Paenibacillaceae</taxon>
        <taxon>Paenibacillus</taxon>
    </lineage>
</organism>
<keyword evidence="6" id="KW-0119">Carbohydrate metabolism</keyword>
<dbReference type="Gene3D" id="3.40.50.10840">
    <property type="entry name" value="Putative sugar-binding, N-terminal domain"/>
    <property type="match status" value="1"/>
</dbReference>
<evidence type="ECO:0000313" key="9">
    <source>
        <dbReference type="EMBL" id="MFD2117827.1"/>
    </source>
</evidence>
<dbReference type="Gene3D" id="3.40.980.20">
    <property type="entry name" value="Four-carbon acid sugar kinase, nucleotide binding domain"/>
    <property type="match status" value="1"/>
</dbReference>
<evidence type="ECO:0000259" key="8">
    <source>
        <dbReference type="Pfam" id="PF17042"/>
    </source>
</evidence>
<proteinExistence type="inferred from homology"/>
<dbReference type="EC" id="2.7.1.-" evidence="9"/>
<evidence type="ECO:0000256" key="2">
    <source>
        <dbReference type="ARBA" id="ARBA00022679"/>
    </source>
</evidence>
<dbReference type="InterPro" id="IPR042213">
    <property type="entry name" value="NBD_C_sf"/>
</dbReference>
<accession>A0ABW4YQL7</accession>
<dbReference type="SUPFAM" id="SSF142764">
    <property type="entry name" value="YgbK-like"/>
    <property type="match status" value="1"/>
</dbReference>
<dbReference type="InterPro" id="IPR031475">
    <property type="entry name" value="NBD_C"/>
</dbReference>
<keyword evidence="3" id="KW-0547">Nucleotide-binding</keyword>
<dbReference type="InterPro" id="IPR010737">
    <property type="entry name" value="4-carb_acid_sugar_kinase_N"/>
</dbReference>
<keyword evidence="4 9" id="KW-0418">Kinase</keyword>
<keyword evidence="5" id="KW-0067">ATP-binding</keyword>
<dbReference type="EMBL" id="JBHUHO010000047">
    <property type="protein sequence ID" value="MFD2117827.1"/>
    <property type="molecule type" value="Genomic_DNA"/>
</dbReference>
<evidence type="ECO:0000259" key="7">
    <source>
        <dbReference type="Pfam" id="PF07005"/>
    </source>
</evidence>
<dbReference type="Pfam" id="PF17042">
    <property type="entry name" value="NBD_C"/>
    <property type="match status" value="1"/>
</dbReference>
<evidence type="ECO:0000256" key="6">
    <source>
        <dbReference type="ARBA" id="ARBA00023277"/>
    </source>
</evidence>
<dbReference type="Proteomes" id="UP001597362">
    <property type="component" value="Unassembled WGS sequence"/>
</dbReference>
<dbReference type="RefSeq" id="WP_377775143.1">
    <property type="nucleotide sequence ID" value="NZ_JBHUHO010000047.1"/>
</dbReference>
<comment type="caution">
    <text evidence="9">The sequence shown here is derived from an EMBL/GenBank/DDBJ whole genome shotgun (WGS) entry which is preliminary data.</text>
</comment>
<keyword evidence="10" id="KW-1185">Reference proteome</keyword>
<evidence type="ECO:0000256" key="5">
    <source>
        <dbReference type="ARBA" id="ARBA00022840"/>
    </source>
</evidence>
<gene>
    <name evidence="9" type="ORF">ACFSJH_19015</name>
</gene>
<reference evidence="10" key="1">
    <citation type="journal article" date="2019" name="Int. J. Syst. Evol. Microbiol.">
        <title>The Global Catalogue of Microorganisms (GCM) 10K type strain sequencing project: providing services to taxonomists for standard genome sequencing and annotation.</title>
        <authorList>
            <consortium name="The Broad Institute Genomics Platform"/>
            <consortium name="The Broad Institute Genome Sequencing Center for Infectious Disease"/>
            <person name="Wu L."/>
            <person name="Ma J."/>
        </authorList>
    </citation>
    <scope>NUCLEOTIDE SEQUENCE [LARGE SCALE GENOMIC DNA]</scope>
    <source>
        <strain evidence="10">GH52</strain>
    </source>
</reference>
<dbReference type="Pfam" id="PF07005">
    <property type="entry name" value="SBD_N"/>
    <property type="match status" value="1"/>
</dbReference>
<evidence type="ECO:0000256" key="4">
    <source>
        <dbReference type="ARBA" id="ARBA00022777"/>
    </source>
</evidence>
<dbReference type="GO" id="GO:0016301">
    <property type="term" value="F:kinase activity"/>
    <property type="evidence" value="ECO:0007669"/>
    <property type="project" value="UniProtKB-KW"/>
</dbReference>
<name>A0ABW4YQL7_9BACL</name>
<evidence type="ECO:0000313" key="10">
    <source>
        <dbReference type="Proteomes" id="UP001597362"/>
    </source>
</evidence>
<comment type="similarity">
    <text evidence="1">Belongs to the four-carbon acid sugar kinase family.</text>
</comment>